<dbReference type="PANTHER" id="PTHR42756">
    <property type="entry name" value="TRANSCRIPTIONAL REGULATOR, MARR"/>
    <property type="match status" value="1"/>
</dbReference>
<evidence type="ECO:0000313" key="6">
    <source>
        <dbReference type="Proteomes" id="UP001548189"/>
    </source>
</evidence>
<evidence type="ECO:0000256" key="1">
    <source>
        <dbReference type="ARBA" id="ARBA00023015"/>
    </source>
</evidence>
<name>A0ABV2BX89_9GAMM</name>
<dbReference type="RefSeq" id="WP_353896747.1">
    <property type="nucleotide sequence ID" value="NZ_JBEVCJ010000017.1"/>
</dbReference>
<keyword evidence="1" id="KW-0805">Transcription regulation</keyword>
<feature type="domain" description="HTH marR-type" evidence="4">
    <location>
        <begin position="1"/>
        <end position="129"/>
    </location>
</feature>
<comment type="caution">
    <text evidence="5">The sequence shown here is derived from an EMBL/GenBank/DDBJ whole genome shotgun (WGS) entry which is preliminary data.</text>
</comment>
<protein>
    <submittedName>
        <fullName evidence="5">MarR family transcriptional regulator</fullName>
    </submittedName>
</protein>
<dbReference type="PROSITE" id="PS50995">
    <property type="entry name" value="HTH_MARR_2"/>
    <property type="match status" value="1"/>
</dbReference>
<dbReference type="Gene3D" id="1.10.10.10">
    <property type="entry name" value="Winged helix-like DNA-binding domain superfamily/Winged helix DNA-binding domain"/>
    <property type="match status" value="1"/>
</dbReference>
<dbReference type="InterPro" id="IPR036388">
    <property type="entry name" value="WH-like_DNA-bd_sf"/>
</dbReference>
<dbReference type="SMART" id="SM00347">
    <property type="entry name" value="HTH_MARR"/>
    <property type="match status" value="1"/>
</dbReference>
<dbReference type="SUPFAM" id="SSF46785">
    <property type="entry name" value="Winged helix' DNA-binding domain"/>
    <property type="match status" value="1"/>
</dbReference>
<evidence type="ECO:0000256" key="2">
    <source>
        <dbReference type="ARBA" id="ARBA00023125"/>
    </source>
</evidence>
<dbReference type="Proteomes" id="UP001548189">
    <property type="component" value="Unassembled WGS sequence"/>
</dbReference>
<proteinExistence type="predicted"/>
<evidence type="ECO:0000256" key="3">
    <source>
        <dbReference type="ARBA" id="ARBA00023163"/>
    </source>
</evidence>
<organism evidence="5 6">
    <name type="scientific">Aliikangiella maris</name>
    <dbReference type="NCBI Taxonomy" id="3162458"/>
    <lineage>
        <taxon>Bacteria</taxon>
        <taxon>Pseudomonadati</taxon>
        <taxon>Pseudomonadota</taxon>
        <taxon>Gammaproteobacteria</taxon>
        <taxon>Oceanospirillales</taxon>
        <taxon>Pleioneaceae</taxon>
        <taxon>Aliikangiella</taxon>
    </lineage>
</organism>
<keyword evidence="2" id="KW-0238">DNA-binding</keyword>
<dbReference type="InterPro" id="IPR036390">
    <property type="entry name" value="WH_DNA-bd_sf"/>
</dbReference>
<dbReference type="Pfam" id="PF01047">
    <property type="entry name" value="MarR"/>
    <property type="match status" value="1"/>
</dbReference>
<dbReference type="InterPro" id="IPR000835">
    <property type="entry name" value="HTH_MarR-typ"/>
</dbReference>
<gene>
    <name evidence="5" type="ORF">ABVT43_13565</name>
</gene>
<keyword evidence="3" id="KW-0804">Transcription</keyword>
<keyword evidence="6" id="KW-1185">Reference proteome</keyword>
<dbReference type="PANTHER" id="PTHR42756:SF1">
    <property type="entry name" value="TRANSCRIPTIONAL REPRESSOR OF EMRAB OPERON"/>
    <property type="match status" value="1"/>
</dbReference>
<dbReference type="EMBL" id="JBEVCJ010000017">
    <property type="protein sequence ID" value="MET1256162.1"/>
    <property type="molecule type" value="Genomic_DNA"/>
</dbReference>
<evidence type="ECO:0000313" key="5">
    <source>
        <dbReference type="EMBL" id="MET1256162.1"/>
    </source>
</evidence>
<evidence type="ECO:0000259" key="4">
    <source>
        <dbReference type="PROSITE" id="PS50995"/>
    </source>
</evidence>
<sequence length="134" mass="15580">MSHFTASLFRLNRYLNILSQTAPYPHARLEALRIIKQHNPITLRKLCQMQQVSMPTMSKLVDELQNQGLVIRAQSKDDARQRLIVPTQKGVQQLAVMETENNQFWEQKLINLNATEQQLMVEMLEKINALIKPE</sequence>
<accession>A0ABV2BX89</accession>
<reference evidence="5 6" key="1">
    <citation type="submission" date="2024-06" db="EMBL/GenBank/DDBJ databases">
        <authorList>
            <person name="Li F."/>
        </authorList>
    </citation>
    <scope>NUCLEOTIDE SEQUENCE [LARGE SCALE GENOMIC DNA]</scope>
    <source>
        <strain evidence="5 6">GXAS 311</strain>
    </source>
</reference>